<dbReference type="Gene3D" id="3.40.1190.10">
    <property type="entry name" value="Mur-like, catalytic domain"/>
    <property type="match status" value="1"/>
</dbReference>
<dbReference type="InterPro" id="IPR004101">
    <property type="entry name" value="Mur_ligase_C"/>
</dbReference>
<keyword evidence="2 3" id="KW-0961">Cell wall biogenesis/degradation</keyword>
<dbReference type="NCBIfam" id="TIGR01085">
    <property type="entry name" value="murE"/>
    <property type="match status" value="1"/>
</dbReference>
<keyword evidence="2 3" id="KW-0573">Peptidoglycan synthesis</keyword>
<feature type="binding site" evidence="2">
    <location>
        <position position="142"/>
    </location>
    <ligand>
        <name>UDP-N-acetyl-alpha-D-muramoyl-L-alanyl-D-glutamate</name>
        <dbReference type="ChEBI" id="CHEBI:83900"/>
    </ligand>
</feature>
<dbReference type="InterPro" id="IPR013221">
    <property type="entry name" value="Mur_ligase_cen"/>
</dbReference>
<dbReference type="SUPFAM" id="SSF53244">
    <property type="entry name" value="MurD-like peptide ligases, peptide-binding domain"/>
    <property type="match status" value="1"/>
</dbReference>
<keyword evidence="2" id="KW-0547">Nucleotide-binding</keyword>
<dbReference type="GO" id="GO:0005737">
    <property type="term" value="C:cytoplasm"/>
    <property type="evidence" value="ECO:0007669"/>
    <property type="project" value="UniProtKB-SubCell"/>
</dbReference>
<dbReference type="GO" id="GO:0008360">
    <property type="term" value="P:regulation of cell shape"/>
    <property type="evidence" value="ECO:0007669"/>
    <property type="project" value="UniProtKB-KW"/>
</dbReference>
<dbReference type="InterPro" id="IPR005761">
    <property type="entry name" value="UDP-N-AcMur-Glu-dNH2Pim_ligase"/>
</dbReference>
<feature type="binding site" evidence="2">
    <location>
        <position position="14"/>
    </location>
    <ligand>
        <name>UDP-N-acetyl-alpha-D-muramoyl-L-alanyl-D-glutamate</name>
        <dbReference type="ChEBI" id="CHEBI:83900"/>
    </ligand>
</feature>
<dbReference type="GO" id="GO:0071555">
    <property type="term" value="P:cell wall organization"/>
    <property type="evidence" value="ECO:0007669"/>
    <property type="project" value="UniProtKB-KW"/>
</dbReference>
<dbReference type="EMBL" id="VWSJ01000004">
    <property type="protein sequence ID" value="MSN95881.1"/>
    <property type="molecule type" value="Genomic_DNA"/>
</dbReference>
<protein>
    <recommendedName>
        <fullName evidence="2">UDP-N-acetylmuramoyl-L-alanyl-D-glutamate--2,6-diaminopimelate ligase</fullName>
        <ecNumber evidence="2">6.3.2.13</ecNumber>
    </recommendedName>
    <alternativeName>
        <fullName evidence="2">Meso-A2pm-adding enzyme</fullName>
    </alternativeName>
    <alternativeName>
        <fullName evidence="2">Meso-diaminopimelate-adding enzyme</fullName>
    </alternativeName>
    <alternativeName>
        <fullName evidence="2">UDP-MurNAc-L-Ala-D-Glu:meso-diaminopimelate ligase</fullName>
    </alternativeName>
    <alternativeName>
        <fullName evidence="2">UDP-MurNAc-tripeptide synthetase</fullName>
    </alternativeName>
    <alternativeName>
        <fullName evidence="2">UDP-N-acetylmuramyl-tripeptide synthetase</fullName>
    </alternativeName>
</protein>
<gene>
    <name evidence="2" type="primary">murE</name>
    <name evidence="6" type="ORF">F1B92_01495</name>
</gene>
<feature type="modified residue" description="N6-carboxylysine" evidence="2">
    <location>
        <position position="176"/>
    </location>
</feature>
<reference evidence="6 7" key="2">
    <citation type="submission" date="2020-03" db="EMBL/GenBank/DDBJ databases">
        <title>Campylobacter portucalensis sp. nov., a new species of Campylobacter isolated from the reproductive tract of bulls.</title>
        <authorList>
            <person name="Silva M.F."/>
            <person name="Pereira G."/>
            <person name="Carneiro C."/>
            <person name="Hemphill A."/>
            <person name="Mateus L."/>
            <person name="Lopes-Da-Costa L."/>
            <person name="Silva E."/>
        </authorList>
    </citation>
    <scope>NUCLEOTIDE SEQUENCE [LARGE SCALE GENOMIC DNA]</scope>
    <source>
        <strain evidence="6 7">FMV-PI01</strain>
    </source>
</reference>
<organism evidence="6 7">
    <name type="scientific">Campylobacter portucalensis</name>
    <dbReference type="NCBI Taxonomy" id="2608384"/>
    <lineage>
        <taxon>Bacteria</taxon>
        <taxon>Pseudomonadati</taxon>
        <taxon>Campylobacterota</taxon>
        <taxon>Epsilonproteobacteria</taxon>
        <taxon>Campylobacterales</taxon>
        <taxon>Campylobacteraceae</taxon>
        <taxon>Campylobacter</taxon>
    </lineage>
</organism>
<comment type="function">
    <text evidence="2">Catalyzes the addition of meso-diaminopimelic acid to the nucleotide precursor UDP-N-acetylmuramoyl-L-alanyl-D-glutamate (UMAG) in the biosynthesis of bacterial cell-wall peptidoglycan.</text>
</comment>
<feature type="binding site" evidence="2">
    <location>
        <begin position="348"/>
        <end position="351"/>
    </location>
    <ligand>
        <name>meso-2,6-diaminopimelate</name>
        <dbReference type="ChEBI" id="CHEBI:57791"/>
    </ligand>
</feature>
<feature type="binding site" evidence="2">
    <location>
        <begin position="109"/>
        <end position="110"/>
    </location>
    <ligand>
        <name>UDP-N-acetyl-alpha-D-muramoyl-L-alanyl-D-glutamate</name>
        <dbReference type="ChEBI" id="CHEBI:83900"/>
    </ligand>
</feature>
<sequence>MKIELQNSFITDNTQEIVKNCYFLKCDFNAKFWEEAQNLGANLINLKEVKELLNINENIKIVGITGTNGKTTTAAAIYSTLLDLGKKVFLCGTRGAFANDNRIDKKSLTTPHPIKLLSYLQIATREKCEFFVMEVSSHSISQNRIEDLNFYLKIFTNLSQDHLDFHQNLASYYATKSSFFMDESLKLINKDDENIKFNYKNSYTYGIKNQATFKILAYSLKPNIDSILKFKDNEIILESPLIGEFNLYNILAAFCAVRLLTKNSDNEISKALSNFAGVKGRVEVVSEDPLIVVDFAHTPDGIEKVLNTLKNHKLIVVFGAGGDRDKTKRPLMAKICEKFAYKIIVTSDNPRSEDPKKIIDDILKGFEDPSRVLTEIDRKMAIKMAINLAKNQECVVILGKGDEEYQEINGVKYPFSDQIIVKEILENAN</sequence>
<feature type="binding site" evidence="2">
    <location>
        <position position="144"/>
    </location>
    <ligand>
        <name>UDP-N-acetyl-alpha-D-muramoyl-L-alanyl-D-glutamate</name>
        <dbReference type="ChEBI" id="CHEBI:83900"/>
    </ligand>
</feature>
<dbReference type="Gene3D" id="3.90.190.20">
    <property type="entry name" value="Mur ligase, C-terminal domain"/>
    <property type="match status" value="1"/>
</dbReference>
<feature type="binding site" evidence="2">
    <location>
        <begin position="66"/>
        <end position="72"/>
    </location>
    <ligand>
        <name>ATP</name>
        <dbReference type="ChEBI" id="CHEBI:30616"/>
    </ligand>
</feature>
<feature type="domain" description="Mur ligase central" evidence="5">
    <location>
        <begin position="64"/>
        <end position="257"/>
    </location>
</feature>
<dbReference type="EC" id="6.3.2.13" evidence="2"/>
<evidence type="ECO:0000259" key="4">
    <source>
        <dbReference type="Pfam" id="PF02875"/>
    </source>
</evidence>
<dbReference type="PANTHER" id="PTHR23135">
    <property type="entry name" value="MUR LIGASE FAMILY MEMBER"/>
    <property type="match status" value="1"/>
</dbReference>
<evidence type="ECO:0000313" key="7">
    <source>
        <dbReference type="Proteomes" id="UP000476338"/>
    </source>
</evidence>
<dbReference type="Pfam" id="PF02875">
    <property type="entry name" value="Mur_ligase_C"/>
    <property type="match status" value="1"/>
</dbReference>
<dbReference type="InterPro" id="IPR036565">
    <property type="entry name" value="Mur-like_cat_sf"/>
</dbReference>
<dbReference type="PANTHER" id="PTHR23135:SF4">
    <property type="entry name" value="UDP-N-ACETYLMURAMOYL-L-ALANYL-D-GLUTAMATE--2,6-DIAMINOPIMELATE LIGASE MURE HOMOLOG, CHLOROPLASTIC"/>
    <property type="match status" value="1"/>
</dbReference>
<feature type="binding site" evidence="2">
    <location>
        <position position="136"/>
    </location>
    <ligand>
        <name>UDP-N-acetyl-alpha-D-muramoyl-L-alanyl-D-glutamate</name>
        <dbReference type="ChEBI" id="CHEBI:83900"/>
    </ligand>
</feature>
<dbReference type="NCBIfam" id="NF001126">
    <property type="entry name" value="PRK00139.1-4"/>
    <property type="match status" value="1"/>
</dbReference>
<evidence type="ECO:0000256" key="2">
    <source>
        <dbReference type="HAMAP-Rule" id="MF_00208"/>
    </source>
</evidence>
<dbReference type="GO" id="GO:0000287">
    <property type="term" value="F:magnesium ion binding"/>
    <property type="evidence" value="ECO:0007669"/>
    <property type="project" value="UniProtKB-UniRule"/>
</dbReference>
<name>A0A6L5WJH0_9BACT</name>
<dbReference type="RefSeq" id="WP_154570152.1">
    <property type="nucleotide sequence ID" value="NZ_VWSJ01000004.1"/>
</dbReference>
<comment type="pathway">
    <text evidence="2 3">Cell wall biogenesis; peptidoglycan biosynthesis.</text>
</comment>
<reference evidence="6 7" key="1">
    <citation type="submission" date="2019-09" db="EMBL/GenBank/DDBJ databases">
        <authorList>
            <person name="Silva M."/>
            <person name="Pereira G."/>
            <person name="Lopes-Da-Costa L."/>
            <person name="Silva E."/>
        </authorList>
    </citation>
    <scope>NUCLEOTIDE SEQUENCE [LARGE SCALE GENOMIC DNA]</scope>
    <source>
        <strain evidence="6 7">FMV-PI01</strain>
    </source>
</reference>
<evidence type="ECO:0000256" key="1">
    <source>
        <dbReference type="ARBA" id="ARBA00005898"/>
    </source>
</evidence>
<dbReference type="HAMAP" id="MF_00208">
    <property type="entry name" value="MurE"/>
    <property type="match status" value="1"/>
</dbReference>
<accession>A0A6L5WJH0</accession>
<feature type="domain" description="Mur ligase C-terminal" evidence="4">
    <location>
        <begin position="280"/>
        <end position="401"/>
    </location>
</feature>
<evidence type="ECO:0000259" key="5">
    <source>
        <dbReference type="Pfam" id="PF08245"/>
    </source>
</evidence>
<dbReference type="Pfam" id="PF08245">
    <property type="entry name" value="Mur_ligase_M"/>
    <property type="match status" value="1"/>
</dbReference>
<evidence type="ECO:0000313" key="6">
    <source>
        <dbReference type="EMBL" id="MSN95881.1"/>
    </source>
</evidence>
<dbReference type="GO" id="GO:0008765">
    <property type="term" value="F:UDP-N-acetylmuramoylalanyl-D-glutamate-2,6-diaminopimelate ligase activity"/>
    <property type="evidence" value="ECO:0007669"/>
    <property type="project" value="UniProtKB-UniRule"/>
</dbReference>
<comment type="cofactor">
    <cofactor evidence="2">
        <name>Mg(2+)</name>
        <dbReference type="ChEBI" id="CHEBI:18420"/>
    </cofactor>
</comment>
<dbReference type="Proteomes" id="UP000476338">
    <property type="component" value="Unassembled WGS sequence"/>
</dbReference>
<dbReference type="GO" id="GO:0009252">
    <property type="term" value="P:peptidoglycan biosynthetic process"/>
    <property type="evidence" value="ECO:0007669"/>
    <property type="project" value="UniProtKB-UniRule"/>
</dbReference>
<dbReference type="GO" id="GO:0051301">
    <property type="term" value="P:cell division"/>
    <property type="evidence" value="ECO:0007669"/>
    <property type="project" value="UniProtKB-KW"/>
</dbReference>
<dbReference type="UniPathway" id="UPA00219"/>
<keyword evidence="2 3" id="KW-0132">Cell division</keyword>
<comment type="caution">
    <text evidence="6">The sequence shown here is derived from an EMBL/GenBank/DDBJ whole genome shotgun (WGS) entry which is preliminary data.</text>
</comment>
<feature type="binding site" evidence="2">
    <location>
        <position position="399"/>
    </location>
    <ligand>
        <name>meso-2,6-diaminopimelate</name>
        <dbReference type="ChEBI" id="CHEBI:57791"/>
    </ligand>
</feature>
<keyword evidence="2" id="KW-0067">ATP-binding</keyword>
<feature type="short sequence motif" description="Meso-diaminopimelate recognition motif" evidence="2">
    <location>
        <begin position="348"/>
        <end position="351"/>
    </location>
</feature>
<keyword evidence="7" id="KW-1185">Reference proteome</keyword>
<proteinExistence type="inferred from homology"/>
<keyword evidence="2" id="KW-0963">Cytoplasm</keyword>
<evidence type="ECO:0000256" key="3">
    <source>
        <dbReference type="RuleBase" id="RU004135"/>
    </source>
</evidence>
<dbReference type="GO" id="GO:0005524">
    <property type="term" value="F:ATP binding"/>
    <property type="evidence" value="ECO:0007669"/>
    <property type="project" value="UniProtKB-UniRule"/>
</dbReference>
<comment type="PTM">
    <text evidence="2">Carboxylation is probably crucial for Mg(2+) binding and, consequently, for the gamma-phosphate positioning of ATP.</text>
</comment>
<dbReference type="AlphaFoldDB" id="A0A6L5WJH0"/>
<comment type="similarity">
    <text evidence="1 2">Belongs to the MurCDEF family. MurE subfamily.</text>
</comment>
<comment type="caution">
    <text evidence="2">Lacks conserved residue(s) required for the propagation of feature annotation.</text>
</comment>
<keyword evidence="2 3" id="KW-0133">Cell shape</keyword>
<dbReference type="SUPFAM" id="SSF53623">
    <property type="entry name" value="MurD-like peptide ligases, catalytic domain"/>
    <property type="match status" value="1"/>
</dbReference>
<feature type="binding site" evidence="2">
    <location>
        <position position="403"/>
    </location>
    <ligand>
        <name>meso-2,6-diaminopimelate</name>
        <dbReference type="ChEBI" id="CHEBI:57791"/>
    </ligand>
</feature>
<comment type="catalytic activity">
    <reaction evidence="2">
        <text>UDP-N-acetyl-alpha-D-muramoyl-L-alanyl-D-glutamate + meso-2,6-diaminopimelate + ATP = UDP-N-acetyl-alpha-D-muramoyl-L-alanyl-gamma-D-glutamyl-meso-2,6-diaminopimelate + ADP + phosphate + H(+)</text>
        <dbReference type="Rhea" id="RHEA:23676"/>
        <dbReference type="ChEBI" id="CHEBI:15378"/>
        <dbReference type="ChEBI" id="CHEBI:30616"/>
        <dbReference type="ChEBI" id="CHEBI:43474"/>
        <dbReference type="ChEBI" id="CHEBI:57791"/>
        <dbReference type="ChEBI" id="CHEBI:83900"/>
        <dbReference type="ChEBI" id="CHEBI:83905"/>
        <dbReference type="ChEBI" id="CHEBI:456216"/>
        <dbReference type="EC" id="6.3.2.13"/>
    </reaction>
</comment>
<keyword evidence="2" id="KW-0460">Magnesium</keyword>
<comment type="subcellular location">
    <subcellularLocation>
        <location evidence="2 3">Cytoplasm</location>
    </subcellularLocation>
</comment>
<dbReference type="InterPro" id="IPR036615">
    <property type="entry name" value="Mur_ligase_C_dom_sf"/>
</dbReference>
<keyword evidence="2 3" id="KW-0131">Cell cycle</keyword>
<feature type="binding site" evidence="2">
    <location>
        <position position="324"/>
    </location>
    <ligand>
        <name>meso-2,6-diaminopimelate</name>
        <dbReference type="ChEBI" id="CHEBI:57791"/>
    </ligand>
</feature>
<keyword evidence="2 6" id="KW-0436">Ligase</keyword>